<evidence type="ECO:0008006" key="3">
    <source>
        <dbReference type="Google" id="ProtNLM"/>
    </source>
</evidence>
<dbReference type="AlphaFoldDB" id="A0A0G1VKB9"/>
<evidence type="ECO:0000313" key="1">
    <source>
        <dbReference type="EMBL" id="KKW06896.1"/>
    </source>
</evidence>
<dbReference type="PANTHER" id="PTHR38813:SF1">
    <property type="entry name" value="TOXIN RELE1-RELATED"/>
    <property type="match status" value="1"/>
</dbReference>
<proteinExistence type="predicted"/>
<dbReference type="Proteomes" id="UP000034589">
    <property type="component" value="Unassembled WGS sequence"/>
</dbReference>
<dbReference type="InterPro" id="IPR035093">
    <property type="entry name" value="RelE/ParE_toxin_dom_sf"/>
</dbReference>
<dbReference type="EMBL" id="LCPV01000023">
    <property type="protein sequence ID" value="KKW06896.1"/>
    <property type="molecule type" value="Genomic_DNA"/>
</dbReference>
<sequence length="88" mass="10617">MLNDDWRLEIDPRVWKELAKIPGKDRLTVISVIESFSVNPYFGDIRKLKSKGDTWRRRVGSYRVYYELNTKQRTVSVFHFERRTSTTY</sequence>
<dbReference type="Gene3D" id="3.30.2310.20">
    <property type="entry name" value="RelE-like"/>
    <property type="match status" value="1"/>
</dbReference>
<comment type="caution">
    <text evidence="1">The sequence shown here is derived from an EMBL/GenBank/DDBJ whole genome shotgun (WGS) entry which is preliminary data.</text>
</comment>
<organism evidence="1 2">
    <name type="scientific">Candidatus Kaiserbacteria bacterium GW2011_GWC2_49_12</name>
    <dbReference type="NCBI Taxonomy" id="1618675"/>
    <lineage>
        <taxon>Bacteria</taxon>
        <taxon>Candidatus Kaiseribacteriota</taxon>
    </lineage>
</organism>
<accession>A0A0G1VKB9</accession>
<dbReference type="PANTHER" id="PTHR38813">
    <property type="match status" value="1"/>
</dbReference>
<name>A0A0G1VKB9_9BACT</name>
<dbReference type="SUPFAM" id="SSF143011">
    <property type="entry name" value="RelE-like"/>
    <property type="match status" value="1"/>
</dbReference>
<reference evidence="1 2" key="1">
    <citation type="journal article" date="2015" name="Nature">
        <title>rRNA introns, odd ribosomes, and small enigmatic genomes across a large radiation of phyla.</title>
        <authorList>
            <person name="Brown C.T."/>
            <person name="Hug L.A."/>
            <person name="Thomas B.C."/>
            <person name="Sharon I."/>
            <person name="Castelle C.J."/>
            <person name="Singh A."/>
            <person name="Wilkins M.J."/>
            <person name="Williams K.H."/>
            <person name="Banfield J.F."/>
        </authorList>
    </citation>
    <scope>NUCLEOTIDE SEQUENCE [LARGE SCALE GENOMIC DNA]</scope>
</reference>
<protein>
    <recommendedName>
        <fullName evidence="3">Plasmid stabilization system</fullName>
    </recommendedName>
</protein>
<dbReference type="InterPro" id="IPR052747">
    <property type="entry name" value="TA_system_RelE_toxin"/>
</dbReference>
<evidence type="ECO:0000313" key="2">
    <source>
        <dbReference type="Proteomes" id="UP000034589"/>
    </source>
</evidence>
<gene>
    <name evidence="1" type="ORF">UY39_C0023G0004</name>
</gene>